<gene>
    <name evidence="1" type="ORF">D9611_009791</name>
</gene>
<comment type="caution">
    <text evidence="1">The sequence shown here is derived from an EMBL/GenBank/DDBJ whole genome shotgun (WGS) entry which is preliminary data.</text>
</comment>
<dbReference type="AlphaFoldDB" id="A0A8H5CDY7"/>
<name>A0A8H5CDY7_9AGAR</name>
<accession>A0A8H5CDY7</accession>
<keyword evidence="2" id="KW-1185">Reference proteome</keyword>
<evidence type="ECO:0000313" key="1">
    <source>
        <dbReference type="EMBL" id="KAF5339316.1"/>
    </source>
</evidence>
<organism evidence="1 2">
    <name type="scientific">Ephemerocybe angulata</name>
    <dbReference type="NCBI Taxonomy" id="980116"/>
    <lineage>
        <taxon>Eukaryota</taxon>
        <taxon>Fungi</taxon>
        <taxon>Dikarya</taxon>
        <taxon>Basidiomycota</taxon>
        <taxon>Agaricomycotina</taxon>
        <taxon>Agaricomycetes</taxon>
        <taxon>Agaricomycetidae</taxon>
        <taxon>Agaricales</taxon>
        <taxon>Agaricineae</taxon>
        <taxon>Psathyrellaceae</taxon>
        <taxon>Ephemerocybe</taxon>
    </lineage>
</organism>
<dbReference type="EMBL" id="JAACJK010000008">
    <property type="protein sequence ID" value="KAF5339316.1"/>
    <property type="molecule type" value="Genomic_DNA"/>
</dbReference>
<dbReference type="Proteomes" id="UP000541558">
    <property type="component" value="Unassembled WGS sequence"/>
</dbReference>
<reference evidence="1 2" key="1">
    <citation type="journal article" date="2020" name="ISME J.">
        <title>Uncovering the hidden diversity of litter-decomposition mechanisms in mushroom-forming fungi.</title>
        <authorList>
            <person name="Floudas D."/>
            <person name="Bentzer J."/>
            <person name="Ahren D."/>
            <person name="Johansson T."/>
            <person name="Persson P."/>
            <person name="Tunlid A."/>
        </authorList>
    </citation>
    <scope>NUCLEOTIDE SEQUENCE [LARGE SCALE GENOMIC DNA]</scope>
    <source>
        <strain evidence="1 2">CBS 175.51</strain>
    </source>
</reference>
<proteinExistence type="predicted"/>
<protein>
    <submittedName>
        <fullName evidence="1">Uncharacterized protein</fullName>
    </submittedName>
</protein>
<evidence type="ECO:0000313" key="2">
    <source>
        <dbReference type="Proteomes" id="UP000541558"/>
    </source>
</evidence>
<sequence>MWGPEVYKSGRTTDYNLTTPSTDSLTFTPSEYLDLTARTALDDDPLRVSVLRVQARVPILKREHLFATYWVWTAQRQGCVYNSE</sequence>